<dbReference type="PROSITE" id="PS50835">
    <property type="entry name" value="IG_LIKE"/>
    <property type="match status" value="1"/>
</dbReference>
<dbReference type="InterPro" id="IPR036179">
    <property type="entry name" value="Ig-like_dom_sf"/>
</dbReference>
<dbReference type="AlphaFoldDB" id="A0A3Q3KQL1"/>
<evidence type="ECO:0000313" key="7">
    <source>
        <dbReference type="Proteomes" id="UP000261600"/>
    </source>
</evidence>
<dbReference type="InterPro" id="IPR007110">
    <property type="entry name" value="Ig-like_dom"/>
</dbReference>
<dbReference type="SUPFAM" id="SSF48726">
    <property type="entry name" value="Immunoglobulin"/>
    <property type="match status" value="3"/>
</dbReference>
<evidence type="ECO:0000313" key="6">
    <source>
        <dbReference type="Ensembl" id="ENSMALP00000032456.1"/>
    </source>
</evidence>
<reference evidence="6" key="2">
    <citation type="submission" date="2025-09" db="UniProtKB">
        <authorList>
            <consortium name="Ensembl"/>
        </authorList>
    </citation>
    <scope>IDENTIFICATION</scope>
</reference>
<sequence>MPGLSRFLLSFCILGYIFCSSRAWHVKIPSNIKGLLGSCLVIPCKFDYYQYPPRRPDRVVWYQYAKHTYPLVYDDWHPKYVIDEFKGKTKIFSASGKTCSLQIYPVTWAHHRQKIYPWVDPENVGKSTYRFFDTTVTIEVTNTAEKPTIMITGDKKVGQSVLVECTVYHTCPTYPPTLTFGLQVQSHGVTHRPMSDGTYKTTLRATLPIMKEHQPVTCSVRHRSGQTASTTEILNAECSYSPLTISPTSDEFLEGHSSKVTCIASYTCPIHHPTLKWNYESMPASTDTSRAAAQWTTVSTLNFTASAKDHGKTLTCSGTFSGGQTQEVSITLRVKRTVMYQVGSSLPIAIPVSLVLIVIILAAVLIYKKRKSFWDRFSRNQNNTVDFSVGYLNNATTVHYEAHTSKQRLPSPKDNRRTPHPARTQGTTAPVSGNIHIIEMKSCSHR</sequence>
<feature type="signal peptide" evidence="4">
    <location>
        <begin position="1"/>
        <end position="23"/>
    </location>
</feature>
<keyword evidence="3" id="KW-0812">Transmembrane</keyword>
<keyword evidence="1" id="KW-1015">Disulfide bond</keyword>
<feature type="chain" id="PRO_5018526850" description="Ig-like domain-containing protein" evidence="4">
    <location>
        <begin position="24"/>
        <end position="446"/>
    </location>
</feature>
<dbReference type="Pfam" id="PF08205">
    <property type="entry name" value="C2-set_2"/>
    <property type="match status" value="1"/>
</dbReference>
<evidence type="ECO:0000256" key="3">
    <source>
        <dbReference type="SAM" id="Phobius"/>
    </source>
</evidence>
<dbReference type="Gene3D" id="2.60.40.10">
    <property type="entry name" value="Immunoglobulins"/>
    <property type="match status" value="3"/>
</dbReference>
<dbReference type="Ensembl" id="ENSMALT00000033016.1">
    <property type="protein sequence ID" value="ENSMALP00000032456.1"/>
    <property type="gene ID" value="ENSMALG00000022358.1"/>
</dbReference>
<dbReference type="InterPro" id="IPR013783">
    <property type="entry name" value="Ig-like_fold"/>
</dbReference>
<evidence type="ECO:0000256" key="2">
    <source>
        <dbReference type="SAM" id="MobiDB-lite"/>
    </source>
</evidence>
<accession>A0A3Q3KQL1</accession>
<reference evidence="6" key="1">
    <citation type="submission" date="2025-08" db="UniProtKB">
        <authorList>
            <consortium name="Ensembl"/>
        </authorList>
    </citation>
    <scope>IDENTIFICATION</scope>
</reference>
<evidence type="ECO:0000259" key="5">
    <source>
        <dbReference type="PROSITE" id="PS50835"/>
    </source>
</evidence>
<organism evidence="6 7">
    <name type="scientific">Monopterus albus</name>
    <name type="common">Swamp eel</name>
    <dbReference type="NCBI Taxonomy" id="43700"/>
    <lineage>
        <taxon>Eukaryota</taxon>
        <taxon>Metazoa</taxon>
        <taxon>Chordata</taxon>
        <taxon>Craniata</taxon>
        <taxon>Vertebrata</taxon>
        <taxon>Euteleostomi</taxon>
        <taxon>Actinopterygii</taxon>
        <taxon>Neopterygii</taxon>
        <taxon>Teleostei</taxon>
        <taxon>Neoteleostei</taxon>
        <taxon>Acanthomorphata</taxon>
        <taxon>Anabantaria</taxon>
        <taxon>Synbranchiformes</taxon>
        <taxon>Synbranchidae</taxon>
        <taxon>Monopterus</taxon>
    </lineage>
</organism>
<name>A0A3Q3KQL1_MONAL</name>
<feature type="transmembrane region" description="Helical" evidence="3">
    <location>
        <begin position="346"/>
        <end position="367"/>
    </location>
</feature>
<keyword evidence="3" id="KW-0472">Membrane</keyword>
<keyword evidence="7" id="KW-1185">Reference proteome</keyword>
<evidence type="ECO:0000256" key="4">
    <source>
        <dbReference type="SAM" id="SignalP"/>
    </source>
</evidence>
<dbReference type="GeneID" id="109971707"/>
<keyword evidence="3" id="KW-1133">Transmembrane helix</keyword>
<dbReference type="PANTHER" id="PTHR46484">
    <property type="entry name" value="SI:CH211-171H4.5-RELATED"/>
    <property type="match status" value="1"/>
</dbReference>
<dbReference type="RefSeq" id="XP_020475783.1">
    <property type="nucleotide sequence ID" value="XM_020620127.1"/>
</dbReference>
<evidence type="ECO:0000256" key="1">
    <source>
        <dbReference type="ARBA" id="ARBA00023157"/>
    </source>
</evidence>
<proteinExistence type="predicted"/>
<keyword evidence="4" id="KW-0732">Signal</keyword>
<feature type="region of interest" description="Disordered" evidence="2">
    <location>
        <begin position="402"/>
        <end position="430"/>
    </location>
</feature>
<dbReference type="Proteomes" id="UP000261600">
    <property type="component" value="Unplaced"/>
</dbReference>
<feature type="domain" description="Ig-like" evidence="5">
    <location>
        <begin position="242"/>
        <end position="331"/>
    </location>
</feature>
<dbReference type="InterPro" id="IPR013162">
    <property type="entry name" value="CD80_C2-set"/>
</dbReference>
<dbReference type="PANTHER" id="PTHR46484:SF1">
    <property type="entry name" value="SCHWANN CELL MYELIN PROTEIN-RELATED"/>
    <property type="match status" value="1"/>
</dbReference>
<protein>
    <recommendedName>
        <fullName evidence="5">Ig-like domain-containing protein</fullName>
    </recommendedName>
</protein>